<feature type="domain" description="Histidine kinase" evidence="9">
    <location>
        <begin position="172"/>
        <end position="391"/>
    </location>
</feature>
<dbReference type="InterPro" id="IPR035965">
    <property type="entry name" value="PAS-like_dom_sf"/>
</dbReference>
<dbReference type="NCBIfam" id="TIGR00229">
    <property type="entry name" value="sensory_box"/>
    <property type="match status" value="1"/>
</dbReference>
<feature type="domain" description="PAS" evidence="10">
    <location>
        <begin position="25"/>
        <end position="77"/>
    </location>
</feature>
<dbReference type="InterPro" id="IPR003661">
    <property type="entry name" value="HisK_dim/P_dom"/>
</dbReference>
<evidence type="ECO:0000259" key="10">
    <source>
        <dbReference type="PROSITE" id="PS50112"/>
    </source>
</evidence>
<dbReference type="GO" id="GO:0005524">
    <property type="term" value="F:ATP binding"/>
    <property type="evidence" value="ECO:0007669"/>
    <property type="project" value="UniProtKB-KW"/>
</dbReference>
<dbReference type="InterPro" id="IPR036097">
    <property type="entry name" value="HisK_dim/P_sf"/>
</dbReference>
<dbReference type="CDD" id="cd00130">
    <property type="entry name" value="PAS"/>
    <property type="match status" value="1"/>
</dbReference>
<dbReference type="CDD" id="cd00082">
    <property type="entry name" value="HisKA"/>
    <property type="match status" value="1"/>
</dbReference>
<keyword evidence="5" id="KW-0547">Nucleotide-binding</keyword>
<dbReference type="AlphaFoldDB" id="A0A918R875"/>
<keyword evidence="6" id="KW-0418">Kinase</keyword>
<dbReference type="PANTHER" id="PTHR43065">
    <property type="entry name" value="SENSOR HISTIDINE KINASE"/>
    <property type="match status" value="1"/>
</dbReference>
<dbReference type="Pfam" id="PF00989">
    <property type="entry name" value="PAS"/>
    <property type="match status" value="1"/>
</dbReference>
<name>A0A918R875_9SPHN</name>
<evidence type="ECO:0000256" key="8">
    <source>
        <dbReference type="ARBA" id="ARBA00023012"/>
    </source>
</evidence>
<dbReference type="EC" id="2.7.13.3" evidence="2"/>
<evidence type="ECO:0000256" key="1">
    <source>
        <dbReference type="ARBA" id="ARBA00000085"/>
    </source>
</evidence>
<dbReference type="InterPro" id="IPR003594">
    <property type="entry name" value="HATPase_dom"/>
</dbReference>
<dbReference type="SUPFAM" id="SSF47384">
    <property type="entry name" value="Homodimeric domain of signal transducing histidine kinase"/>
    <property type="match status" value="1"/>
</dbReference>
<dbReference type="Gene3D" id="3.30.565.10">
    <property type="entry name" value="Histidine kinase-like ATPase, C-terminal domain"/>
    <property type="match status" value="1"/>
</dbReference>
<protein>
    <recommendedName>
        <fullName evidence="2">histidine kinase</fullName>
        <ecNumber evidence="2">2.7.13.3</ecNumber>
    </recommendedName>
</protein>
<dbReference type="InterPro" id="IPR005467">
    <property type="entry name" value="His_kinase_dom"/>
</dbReference>
<dbReference type="InterPro" id="IPR000014">
    <property type="entry name" value="PAS"/>
</dbReference>
<dbReference type="SMART" id="SM00387">
    <property type="entry name" value="HATPase_c"/>
    <property type="match status" value="1"/>
</dbReference>
<dbReference type="Gene3D" id="3.30.450.20">
    <property type="entry name" value="PAS domain"/>
    <property type="match status" value="1"/>
</dbReference>
<gene>
    <name evidence="11" type="ORF">GCM10011617_04760</name>
</gene>
<dbReference type="GO" id="GO:0006355">
    <property type="term" value="P:regulation of DNA-templated transcription"/>
    <property type="evidence" value="ECO:0007669"/>
    <property type="project" value="InterPro"/>
</dbReference>
<evidence type="ECO:0000313" key="11">
    <source>
        <dbReference type="EMBL" id="GGZ88839.1"/>
    </source>
</evidence>
<evidence type="ECO:0000256" key="7">
    <source>
        <dbReference type="ARBA" id="ARBA00022840"/>
    </source>
</evidence>
<dbReference type="InterPro" id="IPR004358">
    <property type="entry name" value="Sig_transdc_His_kin-like_C"/>
</dbReference>
<keyword evidence="12" id="KW-1185">Reference proteome</keyword>
<reference evidence="11" key="1">
    <citation type="journal article" date="2014" name="Int. J. Syst. Evol. Microbiol.">
        <title>Complete genome sequence of Corynebacterium casei LMG S-19264T (=DSM 44701T), isolated from a smear-ripened cheese.</title>
        <authorList>
            <consortium name="US DOE Joint Genome Institute (JGI-PGF)"/>
            <person name="Walter F."/>
            <person name="Albersmeier A."/>
            <person name="Kalinowski J."/>
            <person name="Ruckert C."/>
        </authorList>
    </citation>
    <scope>NUCLEOTIDE SEQUENCE</scope>
    <source>
        <strain evidence="11">KCTC 32422</strain>
    </source>
</reference>
<keyword evidence="7" id="KW-0067">ATP-binding</keyword>
<dbReference type="InterPro" id="IPR036890">
    <property type="entry name" value="HATPase_C_sf"/>
</dbReference>
<dbReference type="Gene3D" id="1.10.287.130">
    <property type="match status" value="1"/>
</dbReference>
<sequence length="398" mass="42905">MGEGSSDRDAGANGSAMAGPGALATPGIVRQMLDTVPLALIVVDQSGIVRAFSRQAEEMFGFAESEVVGQNVRILTPPHVIDRHDESMDAFARTGRSRIIGANRVEMARHRAGHQFPIEIKVNEITLEDGPGYIGYLRAISNGDLQEREPRAMLAELAQASRVSAMGALATAIAHELNQPLTNIANYTQGLCNLVERQDDFKGRDEVIRVLHLCSNQAVRAGQLIHRLRDFVKGGKPHSAPNAVTEIIRDATALAMINGYKRAVHIDYDIPADLPPALVDHLQGQQVVFNLLRNAIEATDTEKGGQHEILISARQLDEARIEISIEDEGPGIDPAIANSLFDSFVTTKGGGMGVGLAICKQIIEANGGQISAGRSERLGGAAFRFTLPIYSNGQERQD</sequence>
<evidence type="ECO:0000259" key="9">
    <source>
        <dbReference type="PROSITE" id="PS50109"/>
    </source>
</evidence>
<dbReference type="SMART" id="SM00091">
    <property type="entry name" value="PAS"/>
    <property type="match status" value="1"/>
</dbReference>
<dbReference type="SUPFAM" id="SSF55785">
    <property type="entry name" value="PYP-like sensor domain (PAS domain)"/>
    <property type="match status" value="1"/>
</dbReference>
<comment type="catalytic activity">
    <reaction evidence="1">
        <text>ATP + protein L-histidine = ADP + protein N-phospho-L-histidine.</text>
        <dbReference type="EC" id="2.7.13.3"/>
    </reaction>
</comment>
<dbReference type="InterPro" id="IPR013767">
    <property type="entry name" value="PAS_fold"/>
</dbReference>
<accession>A0A918R875</accession>
<evidence type="ECO:0000256" key="6">
    <source>
        <dbReference type="ARBA" id="ARBA00022777"/>
    </source>
</evidence>
<evidence type="ECO:0000256" key="4">
    <source>
        <dbReference type="ARBA" id="ARBA00022679"/>
    </source>
</evidence>
<reference evidence="11" key="2">
    <citation type="submission" date="2020-09" db="EMBL/GenBank/DDBJ databases">
        <authorList>
            <person name="Sun Q."/>
            <person name="Kim S."/>
        </authorList>
    </citation>
    <scope>NUCLEOTIDE SEQUENCE</scope>
    <source>
        <strain evidence="11">KCTC 32422</strain>
    </source>
</reference>
<dbReference type="GO" id="GO:0000155">
    <property type="term" value="F:phosphorelay sensor kinase activity"/>
    <property type="evidence" value="ECO:0007669"/>
    <property type="project" value="InterPro"/>
</dbReference>
<evidence type="ECO:0000256" key="5">
    <source>
        <dbReference type="ARBA" id="ARBA00022741"/>
    </source>
</evidence>
<dbReference type="PROSITE" id="PS50109">
    <property type="entry name" value="HIS_KIN"/>
    <property type="match status" value="1"/>
</dbReference>
<proteinExistence type="predicted"/>
<dbReference type="Pfam" id="PF00512">
    <property type="entry name" value="HisKA"/>
    <property type="match status" value="1"/>
</dbReference>
<dbReference type="Proteomes" id="UP000634139">
    <property type="component" value="Unassembled WGS sequence"/>
</dbReference>
<comment type="caution">
    <text evidence="11">The sequence shown here is derived from an EMBL/GenBank/DDBJ whole genome shotgun (WGS) entry which is preliminary data.</text>
</comment>
<dbReference type="PRINTS" id="PR00344">
    <property type="entry name" value="BCTRLSENSOR"/>
</dbReference>
<keyword evidence="8" id="KW-0902">Two-component regulatory system</keyword>
<dbReference type="PANTHER" id="PTHR43065:SF10">
    <property type="entry name" value="PEROXIDE STRESS-ACTIVATED HISTIDINE KINASE MAK3"/>
    <property type="match status" value="1"/>
</dbReference>
<keyword evidence="3" id="KW-0597">Phosphoprotein</keyword>
<dbReference type="Pfam" id="PF02518">
    <property type="entry name" value="HATPase_c"/>
    <property type="match status" value="1"/>
</dbReference>
<evidence type="ECO:0000313" key="12">
    <source>
        <dbReference type="Proteomes" id="UP000634139"/>
    </source>
</evidence>
<dbReference type="EMBL" id="BMZD01000001">
    <property type="protein sequence ID" value="GGZ88839.1"/>
    <property type="molecule type" value="Genomic_DNA"/>
</dbReference>
<evidence type="ECO:0000256" key="3">
    <source>
        <dbReference type="ARBA" id="ARBA00022553"/>
    </source>
</evidence>
<dbReference type="SMART" id="SM00388">
    <property type="entry name" value="HisKA"/>
    <property type="match status" value="1"/>
</dbReference>
<keyword evidence="4" id="KW-0808">Transferase</keyword>
<dbReference type="PROSITE" id="PS50112">
    <property type="entry name" value="PAS"/>
    <property type="match status" value="1"/>
</dbReference>
<dbReference type="SUPFAM" id="SSF55874">
    <property type="entry name" value="ATPase domain of HSP90 chaperone/DNA topoisomerase II/histidine kinase"/>
    <property type="match status" value="1"/>
</dbReference>
<evidence type="ECO:0000256" key="2">
    <source>
        <dbReference type="ARBA" id="ARBA00012438"/>
    </source>
</evidence>
<organism evidence="11 12">
    <name type="scientific">Novosphingobium arvoryzae</name>
    <dbReference type="NCBI Taxonomy" id="1256514"/>
    <lineage>
        <taxon>Bacteria</taxon>
        <taxon>Pseudomonadati</taxon>
        <taxon>Pseudomonadota</taxon>
        <taxon>Alphaproteobacteria</taxon>
        <taxon>Sphingomonadales</taxon>
        <taxon>Sphingomonadaceae</taxon>
        <taxon>Novosphingobium</taxon>
    </lineage>
</organism>